<dbReference type="FunFam" id="3.40.50.300:FF:001091">
    <property type="entry name" value="Probable disease resistance protein At1g61300"/>
    <property type="match status" value="1"/>
</dbReference>
<dbReference type="PANTHER" id="PTHR36766:SF70">
    <property type="entry name" value="DISEASE RESISTANCE PROTEIN RGA4"/>
    <property type="match status" value="1"/>
</dbReference>
<feature type="domain" description="Disease resistance R13L4/SHOC-2-like LRR" evidence="10">
    <location>
        <begin position="563"/>
        <end position="640"/>
    </location>
</feature>
<dbReference type="SUPFAM" id="SSF52540">
    <property type="entry name" value="P-loop containing nucleoside triphosphate hydrolases"/>
    <property type="match status" value="1"/>
</dbReference>
<dbReference type="Gene3D" id="3.40.50.300">
    <property type="entry name" value="P-loop containing nucleotide triphosphate hydrolases"/>
    <property type="match status" value="1"/>
</dbReference>
<proteinExistence type="inferred from homology"/>
<evidence type="ECO:0000313" key="12">
    <source>
        <dbReference type="Proteomes" id="UP001630127"/>
    </source>
</evidence>
<dbReference type="EMBL" id="JBJUIK010000012">
    <property type="protein sequence ID" value="KAL3509233.1"/>
    <property type="molecule type" value="Genomic_DNA"/>
</dbReference>
<dbReference type="InterPro" id="IPR055414">
    <property type="entry name" value="LRR_R13L4/SHOC2-like"/>
</dbReference>
<comment type="caution">
    <text evidence="11">The sequence shown here is derived from an EMBL/GenBank/DDBJ whole genome shotgun (WGS) entry which is preliminary data.</text>
</comment>
<keyword evidence="4" id="KW-0547">Nucleotide-binding</keyword>
<dbReference type="Pfam" id="PF00931">
    <property type="entry name" value="NB-ARC"/>
    <property type="match status" value="1"/>
</dbReference>
<evidence type="ECO:0000256" key="6">
    <source>
        <dbReference type="ARBA" id="ARBA00022840"/>
    </source>
</evidence>
<feature type="domain" description="Disease resistance protein winged helix" evidence="9">
    <location>
        <begin position="426"/>
        <end position="499"/>
    </location>
</feature>
<comment type="similarity">
    <text evidence="1">Belongs to the disease resistance NB-LRR family.</text>
</comment>
<dbReference type="Pfam" id="PF23598">
    <property type="entry name" value="LRR_14"/>
    <property type="match status" value="1"/>
</dbReference>
<dbReference type="CDD" id="cd14798">
    <property type="entry name" value="RX-CC_like"/>
    <property type="match status" value="1"/>
</dbReference>
<protein>
    <recommendedName>
        <fullName evidence="13">Disease resistance protein RGA3</fullName>
    </recommendedName>
</protein>
<dbReference type="Proteomes" id="UP001630127">
    <property type="component" value="Unassembled WGS sequence"/>
</dbReference>
<name>A0ABD2YPD4_9GENT</name>
<dbReference type="Gene3D" id="1.10.8.430">
    <property type="entry name" value="Helical domain of apoptotic protease-activating factors"/>
    <property type="match status" value="1"/>
</dbReference>
<dbReference type="InterPro" id="IPR058922">
    <property type="entry name" value="WHD_DRP"/>
</dbReference>
<dbReference type="InterPro" id="IPR032675">
    <property type="entry name" value="LRR_dom_sf"/>
</dbReference>
<dbReference type="Pfam" id="PF23559">
    <property type="entry name" value="WHD_DRP"/>
    <property type="match status" value="1"/>
</dbReference>
<evidence type="ECO:0000256" key="2">
    <source>
        <dbReference type="ARBA" id="ARBA00022614"/>
    </source>
</evidence>
<keyword evidence="3" id="KW-0677">Repeat</keyword>
<evidence type="ECO:0000256" key="5">
    <source>
        <dbReference type="ARBA" id="ARBA00022821"/>
    </source>
</evidence>
<evidence type="ECO:0000259" key="9">
    <source>
        <dbReference type="Pfam" id="PF23559"/>
    </source>
</evidence>
<evidence type="ECO:0000256" key="4">
    <source>
        <dbReference type="ARBA" id="ARBA00022741"/>
    </source>
</evidence>
<dbReference type="PRINTS" id="PR00364">
    <property type="entry name" value="DISEASERSIST"/>
</dbReference>
<dbReference type="InterPro" id="IPR041118">
    <property type="entry name" value="Rx_N"/>
</dbReference>
<dbReference type="GO" id="GO:0051607">
    <property type="term" value="P:defense response to virus"/>
    <property type="evidence" value="ECO:0007669"/>
    <property type="project" value="UniProtKB-ARBA"/>
</dbReference>
<dbReference type="InterPro" id="IPR042197">
    <property type="entry name" value="Apaf_helical"/>
</dbReference>
<dbReference type="SUPFAM" id="SSF52058">
    <property type="entry name" value="L domain-like"/>
    <property type="match status" value="1"/>
</dbReference>
<dbReference type="Gene3D" id="1.20.5.4130">
    <property type="match status" value="1"/>
</dbReference>
<dbReference type="GO" id="GO:0005524">
    <property type="term" value="F:ATP binding"/>
    <property type="evidence" value="ECO:0007669"/>
    <property type="project" value="UniProtKB-KW"/>
</dbReference>
<evidence type="ECO:0008006" key="13">
    <source>
        <dbReference type="Google" id="ProtNLM"/>
    </source>
</evidence>
<dbReference type="Gene3D" id="3.80.10.10">
    <property type="entry name" value="Ribonuclease Inhibitor"/>
    <property type="match status" value="1"/>
</dbReference>
<keyword evidence="5" id="KW-0611">Plant defense</keyword>
<evidence type="ECO:0000259" key="10">
    <source>
        <dbReference type="Pfam" id="PF23598"/>
    </source>
</evidence>
<dbReference type="InterPro" id="IPR038005">
    <property type="entry name" value="RX-like_CC"/>
</dbReference>
<dbReference type="InterPro" id="IPR027417">
    <property type="entry name" value="P-loop_NTPase"/>
</dbReference>
<dbReference type="PANTHER" id="PTHR36766">
    <property type="entry name" value="PLANT BROAD-SPECTRUM MILDEW RESISTANCE PROTEIN RPW8"/>
    <property type="match status" value="1"/>
</dbReference>
<evidence type="ECO:0000259" key="8">
    <source>
        <dbReference type="Pfam" id="PF18052"/>
    </source>
</evidence>
<sequence length="648" mass="74264">MAEAVLGIVTPLSNKILPLVTDKISRAWGVKKDLQKLAEKLEMIKALISDAQNKQLITSEAVQFWLKKLRSIALDAEIVLDDFGYELLRRKIENRKRDKVRSFFSSSNPLSFRLEMASRIKNVTSSLEEAYKEANQIGLHPVELIITAPDHKEDRITDPFVDESELVGREDDVSKVVSMLMRSDYKKDLPVVSIVGMGGQGKTTVSQVVLKNDHVVKYFEERIWICVSDDFKVERVLYEMLQSRGGTNVEMTNREALVVRLQERMKRKRCLLLLDDIWNESREKWDCLRKCLLEIGASQGSKILVTTRSHVVASVMQTSSSHELGVLSNDHSWMLFEKLAFADGVARKTPELEDIGRRILKRCGGVPLAIKAIGGILYSMKDKSEWSMIEKSEIWSNADGVFFALKLSYEHLPSLSVKQCFATCSIFPKDTRMIKEELIQIWMAQGLINHPKGGDHLQMEDIGSNYFNILLRSSLLQDPEKDIYDNIISCKMHDLVHDFSLEVSNNYLFDTENGSVIKNDTEVVHLNLILREGKMLNVEGIPPKLRTLYLEVEDYAVLEDLLKRFKYLCVLKLVCYNAIHLPNAVGDMKQLRHLDISETKITTLPDSITKLYNLMTLRVNRHLENIPKGFVNLVNFKHFCCWTKYFEN</sequence>
<keyword evidence="6" id="KW-0067">ATP-binding</keyword>
<dbReference type="FunFam" id="1.10.10.10:FF:000322">
    <property type="entry name" value="Probable disease resistance protein At1g63360"/>
    <property type="match status" value="1"/>
</dbReference>
<reference evidence="11 12" key="1">
    <citation type="submission" date="2024-11" db="EMBL/GenBank/DDBJ databases">
        <title>A near-complete genome assembly of Cinchona calisaya.</title>
        <authorList>
            <person name="Lian D.C."/>
            <person name="Zhao X.W."/>
            <person name="Wei L."/>
        </authorList>
    </citation>
    <scope>NUCLEOTIDE SEQUENCE [LARGE SCALE GENOMIC DNA]</scope>
    <source>
        <tissue evidence="11">Nenye</tissue>
    </source>
</reference>
<gene>
    <name evidence="11" type="ORF">ACH5RR_028634</name>
</gene>
<dbReference type="Gene3D" id="1.10.10.10">
    <property type="entry name" value="Winged helix-like DNA-binding domain superfamily/Winged helix DNA-binding domain"/>
    <property type="match status" value="1"/>
</dbReference>
<feature type="domain" description="Disease resistance N-terminal" evidence="8">
    <location>
        <begin position="8"/>
        <end position="97"/>
    </location>
</feature>
<evidence type="ECO:0000256" key="3">
    <source>
        <dbReference type="ARBA" id="ARBA00022737"/>
    </source>
</evidence>
<evidence type="ECO:0000256" key="1">
    <source>
        <dbReference type="ARBA" id="ARBA00008894"/>
    </source>
</evidence>
<dbReference type="Pfam" id="PF18052">
    <property type="entry name" value="Rx_N"/>
    <property type="match status" value="1"/>
</dbReference>
<evidence type="ECO:0000259" key="7">
    <source>
        <dbReference type="Pfam" id="PF00931"/>
    </source>
</evidence>
<dbReference type="InterPro" id="IPR036388">
    <property type="entry name" value="WH-like_DNA-bd_sf"/>
</dbReference>
<feature type="domain" description="NB-ARC" evidence="7">
    <location>
        <begin position="169"/>
        <end position="342"/>
    </location>
</feature>
<keyword evidence="12" id="KW-1185">Reference proteome</keyword>
<accession>A0ABD2YPD4</accession>
<dbReference type="InterPro" id="IPR002182">
    <property type="entry name" value="NB-ARC"/>
</dbReference>
<organism evidence="11 12">
    <name type="scientific">Cinchona calisaya</name>
    <dbReference type="NCBI Taxonomy" id="153742"/>
    <lineage>
        <taxon>Eukaryota</taxon>
        <taxon>Viridiplantae</taxon>
        <taxon>Streptophyta</taxon>
        <taxon>Embryophyta</taxon>
        <taxon>Tracheophyta</taxon>
        <taxon>Spermatophyta</taxon>
        <taxon>Magnoliopsida</taxon>
        <taxon>eudicotyledons</taxon>
        <taxon>Gunneridae</taxon>
        <taxon>Pentapetalae</taxon>
        <taxon>asterids</taxon>
        <taxon>lamiids</taxon>
        <taxon>Gentianales</taxon>
        <taxon>Rubiaceae</taxon>
        <taxon>Cinchonoideae</taxon>
        <taxon>Cinchoneae</taxon>
        <taxon>Cinchona</taxon>
    </lineage>
</organism>
<keyword evidence="2" id="KW-0433">Leucine-rich repeat</keyword>
<evidence type="ECO:0000313" key="11">
    <source>
        <dbReference type="EMBL" id="KAL3509233.1"/>
    </source>
</evidence>
<dbReference type="AlphaFoldDB" id="A0ABD2YPD4"/>